<evidence type="ECO:0000259" key="3">
    <source>
        <dbReference type="PROSITE" id="PS50011"/>
    </source>
</evidence>
<dbReference type="GO" id="GO:0004674">
    <property type="term" value="F:protein serine/threonine kinase activity"/>
    <property type="evidence" value="ECO:0007669"/>
    <property type="project" value="UniProtKB-EC"/>
</dbReference>
<dbReference type="InterPro" id="IPR050235">
    <property type="entry name" value="CK1_Ser-Thr_kinase"/>
</dbReference>
<feature type="compositionally biased region" description="Low complexity" evidence="2">
    <location>
        <begin position="307"/>
        <end position="316"/>
    </location>
</feature>
<feature type="region of interest" description="Disordered" evidence="2">
    <location>
        <begin position="432"/>
        <end position="483"/>
    </location>
</feature>
<feature type="compositionally biased region" description="Polar residues" evidence="2">
    <location>
        <begin position="317"/>
        <end position="347"/>
    </location>
</feature>
<dbReference type="Proteomes" id="UP001281761">
    <property type="component" value="Unassembled WGS sequence"/>
</dbReference>
<feature type="region of interest" description="Disordered" evidence="2">
    <location>
        <begin position="292"/>
        <end position="347"/>
    </location>
</feature>
<name>A0ABQ9YHX8_9EUKA</name>
<dbReference type="InterPro" id="IPR008271">
    <property type="entry name" value="Ser/Thr_kinase_AS"/>
</dbReference>
<gene>
    <name evidence="4" type="ORF">BLNAU_1879</name>
</gene>
<feature type="region of interest" description="Disordered" evidence="2">
    <location>
        <begin position="601"/>
        <end position="663"/>
    </location>
</feature>
<evidence type="ECO:0000313" key="5">
    <source>
        <dbReference type="Proteomes" id="UP001281761"/>
    </source>
</evidence>
<dbReference type="SMART" id="SM00220">
    <property type="entry name" value="S_TKc"/>
    <property type="match status" value="1"/>
</dbReference>
<comment type="caution">
    <text evidence="4">The sequence shown here is derived from an EMBL/GenBank/DDBJ whole genome shotgun (WGS) entry which is preliminary data.</text>
</comment>
<keyword evidence="5" id="KW-1185">Reference proteome</keyword>
<feature type="compositionally biased region" description="Polar residues" evidence="2">
    <location>
        <begin position="629"/>
        <end position="654"/>
    </location>
</feature>
<dbReference type="Pfam" id="PF00069">
    <property type="entry name" value="Pkinase"/>
    <property type="match status" value="1"/>
</dbReference>
<organism evidence="4 5">
    <name type="scientific">Blattamonas nauphoetae</name>
    <dbReference type="NCBI Taxonomy" id="2049346"/>
    <lineage>
        <taxon>Eukaryota</taxon>
        <taxon>Metamonada</taxon>
        <taxon>Preaxostyla</taxon>
        <taxon>Oxymonadida</taxon>
        <taxon>Blattamonas</taxon>
    </lineage>
</organism>
<dbReference type="EMBL" id="JARBJD010000007">
    <property type="protein sequence ID" value="KAK2963345.1"/>
    <property type="molecule type" value="Genomic_DNA"/>
</dbReference>
<dbReference type="InterPro" id="IPR011009">
    <property type="entry name" value="Kinase-like_dom_sf"/>
</dbReference>
<feature type="domain" description="Protein kinase" evidence="3">
    <location>
        <begin position="20"/>
        <end position="288"/>
    </location>
</feature>
<dbReference type="Gene3D" id="1.10.510.10">
    <property type="entry name" value="Transferase(Phosphotransferase) domain 1"/>
    <property type="match status" value="1"/>
</dbReference>
<keyword evidence="4" id="KW-0808">Transferase</keyword>
<dbReference type="InterPro" id="IPR000719">
    <property type="entry name" value="Prot_kinase_dom"/>
</dbReference>
<evidence type="ECO:0000256" key="2">
    <source>
        <dbReference type="SAM" id="MobiDB-lite"/>
    </source>
</evidence>
<dbReference type="PANTHER" id="PTHR11909">
    <property type="entry name" value="CASEIN KINASE-RELATED"/>
    <property type="match status" value="1"/>
</dbReference>
<proteinExistence type="predicted"/>
<dbReference type="PROSITE" id="PS00108">
    <property type="entry name" value="PROTEIN_KINASE_ST"/>
    <property type="match status" value="1"/>
</dbReference>
<reference evidence="4 5" key="1">
    <citation type="journal article" date="2022" name="bioRxiv">
        <title>Genomics of Preaxostyla Flagellates Illuminates Evolutionary Transitions and the Path Towards Mitochondrial Loss.</title>
        <authorList>
            <person name="Novak L.V.F."/>
            <person name="Treitli S.C."/>
            <person name="Pyrih J."/>
            <person name="Halakuc P."/>
            <person name="Pipaliya S.V."/>
            <person name="Vacek V."/>
            <person name="Brzon O."/>
            <person name="Soukal P."/>
            <person name="Eme L."/>
            <person name="Dacks J.B."/>
            <person name="Karnkowska A."/>
            <person name="Elias M."/>
            <person name="Hampl V."/>
        </authorList>
    </citation>
    <scope>NUCLEOTIDE SEQUENCE [LARGE SCALE GENOMIC DNA]</scope>
    <source>
        <strain evidence="4">NAU3</strain>
        <tissue evidence="4">Gut</tissue>
    </source>
</reference>
<keyword evidence="4" id="KW-0418">Kinase</keyword>
<evidence type="ECO:0000313" key="4">
    <source>
        <dbReference type="EMBL" id="KAK2963345.1"/>
    </source>
</evidence>
<sequence length="676" mass="75723">MEGLSARSSFKTGDVVNKCFLLGRRLGAGAFGDSFQATYEIEDETHQCAIKFEKANASRLFLALETQCLQDLSGAPHFPRFITCGKHDDYYFLVMELMGQNLLQIINRAPPYRFSIPTIIKIGLQAVEALQTLHSLNYVHRDIKPENFLIGSNPDTANQIYLIDFGLCKQLISKEQMEQFKNYPRHLRGTLRYCSTHAQSGLEIGRHDDLISLFYMLAELAIGGLPWSHMSDQQEVLELKIAYLDNRLFGQFPKQFQEIFEYLQTLSYYDTPDYAKITRLLEQAGERFHITPQTTFDWESPKPRRQSSTSSLSKASQFTPRRNSFQTIQPNVHQSSPDLSRSFRQSTLNSVESSSQISFPSSPNTTQVHNFRLNSPSQHRIFLRQNSINNAPWGKTTEPVFVDGHGSTYSPRVPMQKMSLFKPCTVSSLSRVQTQQDSPATECLSPSTNGNQSTPLLNRNFSHLKTPNRGKTSYQLPGTKSPANSNTYLSHSTTNINDALSSPSPSFCTFSPNGVDTSEAVLNQSSAATSALQGYQYGNPPVHFPFGSIGPKKITSEESLEKIFQDDNTEGDNQKGRYKMEDQSENTMFLLLHSSDPHSLADLPSHSVLDNCNSSENDSRESDAPIPNLHQSKVVPSSGQSNISPKSRLDQVQQEQEHRAGVPVVADDDHCSCTIF</sequence>
<protein>
    <recommendedName>
        <fullName evidence="1">non-specific serine/threonine protein kinase</fullName>
        <ecNumber evidence="1">2.7.11.1</ecNumber>
    </recommendedName>
</protein>
<dbReference type="PROSITE" id="PS50011">
    <property type="entry name" value="PROTEIN_KINASE_DOM"/>
    <property type="match status" value="1"/>
</dbReference>
<accession>A0ABQ9YHX8</accession>
<dbReference type="SUPFAM" id="SSF56112">
    <property type="entry name" value="Protein kinase-like (PK-like)"/>
    <property type="match status" value="1"/>
</dbReference>
<evidence type="ECO:0000256" key="1">
    <source>
        <dbReference type="ARBA" id="ARBA00012513"/>
    </source>
</evidence>
<dbReference type="EC" id="2.7.11.1" evidence="1"/>